<protein>
    <submittedName>
        <fullName evidence="2">Phage holin family protein</fullName>
    </submittedName>
</protein>
<comment type="caution">
    <text evidence="2">The sequence shown here is derived from an EMBL/GenBank/DDBJ whole genome shotgun (WGS) entry which is preliminary data.</text>
</comment>
<reference evidence="2 3" key="1">
    <citation type="submission" date="2020-08" db="EMBL/GenBank/DDBJ databases">
        <title>A Genomic Blueprint of the Chicken Gut Microbiome.</title>
        <authorList>
            <person name="Gilroy R."/>
            <person name="Ravi A."/>
            <person name="Getino M."/>
            <person name="Pursley I."/>
            <person name="Horton D.L."/>
            <person name="Alikhan N.-F."/>
            <person name="Baker D."/>
            <person name="Gharbi K."/>
            <person name="Hall N."/>
            <person name="Watson M."/>
            <person name="Adriaenssens E.M."/>
            <person name="Foster-Nyarko E."/>
            <person name="Jarju S."/>
            <person name="Secka A."/>
            <person name="Antonio M."/>
            <person name="Oren A."/>
            <person name="Chaudhuri R."/>
            <person name="La Ragione R.M."/>
            <person name="Hildebrand F."/>
            <person name="Pallen M.J."/>
        </authorList>
    </citation>
    <scope>NUCLEOTIDE SEQUENCE [LARGE SCALE GENOMIC DNA]</scope>
    <source>
        <strain evidence="2 3">Sa1YVA5</strain>
    </source>
</reference>
<sequence>MGSIWGFLVRTAATAVALWVAIQLISGISITTPVQPFYANGEYDTILVFLGVAAIIVVLNATVKPVLKLIGLPLTIVTLGLFLLVINAVIFLLAEWVSNLLGLGLHITDFASAAGGALIITVVNWILGPITGLLGGRRG</sequence>
<organism evidence="2 3">
    <name type="scientific">Corynebacterium gallinarum</name>
    <dbReference type="NCBI Taxonomy" id="2762214"/>
    <lineage>
        <taxon>Bacteria</taxon>
        <taxon>Bacillati</taxon>
        <taxon>Actinomycetota</taxon>
        <taxon>Actinomycetes</taxon>
        <taxon>Mycobacteriales</taxon>
        <taxon>Corynebacteriaceae</taxon>
        <taxon>Corynebacterium</taxon>
    </lineage>
</organism>
<dbReference type="EMBL" id="JACSPR010000003">
    <property type="protein sequence ID" value="MBD8029936.1"/>
    <property type="molecule type" value="Genomic_DNA"/>
</dbReference>
<keyword evidence="1" id="KW-0472">Membrane</keyword>
<dbReference type="PANTHER" id="PTHR37309">
    <property type="entry name" value="SLR0284 PROTEIN"/>
    <property type="match status" value="1"/>
</dbReference>
<dbReference type="RefSeq" id="WP_191733152.1">
    <property type="nucleotide sequence ID" value="NZ_JACSPR010000003.1"/>
</dbReference>
<feature type="transmembrane region" description="Helical" evidence="1">
    <location>
        <begin position="70"/>
        <end position="93"/>
    </location>
</feature>
<feature type="transmembrane region" description="Helical" evidence="1">
    <location>
        <begin position="7"/>
        <end position="26"/>
    </location>
</feature>
<dbReference type="PANTHER" id="PTHR37309:SF1">
    <property type="entry name" value="SLR0284 PROTEIN"/>
    <property type="match status" value="1"/>
</dbReference>
<dbReference type="Proteomes" id="UP000650224">
    <property type="component" value="Unassembled WGS sequence"/>
</dbReference>
<feature type="transmembrane region" description="Helical" evidence="1">
    <location>
        <begin position="46"/>
        <end position="63"/>
    </location>
</feature>
<feature type="transmembrane region" description="Helical" evidence="1">
    <location>
        <begin position="113"/>
        <end position="134"/>
    </location>
</feature>
<dbReference type="AlphaFoldDB" id="A0A8I0HDU7"/>
<evidence type="ECO:0000256" key="1">
    <source>
        <dbReference type="SAM" id="Phobius"/>
    </source>
</evidence>
<evidence type="ECO:0000313" key="3">
    <source>
        <dbReference type="Proteomes" id="UP000650224"/>
    </source>
</evidence>
<evidence type="ECO:0000313" key="2">
    <source>
        <dbReference type="EMBL" id="MBD8029936.1"/>
    </source>
</evidence>
<name>A0A8I0HDU7_9CORY</name>
<proteinExistence type="predicted"/>
<accession>A0A8I0HDU7</accession>
<keyword evidence="1" id="KW-0812">Transmembrane</keyword>
<keyword evidence="1" id="KW-1133">Transmembrane helix</keyword>
<gene>
    <name evidence="2" type="ORF">H9627_06275</name>
</gene>
<dbReference type="Pfam" id="PF04020">
    <property type="entry name" value="Phage_holin_4_2"/>
    <property type="match status" value="1"/>
</dbReference>
<keyword evidence="3" id="KW-1185">Reference proteome</keyword>
<dbReference type="InterPro" id="IPR007165">
    <property type="entry name" value="Phage_holin_4_2"/>
</dbReference>